<accession>A0A0H1R0L2</accession>
<dbReference type="Pfam" id="PF11167">
    <property type="entry name" value="DUF2953"/>
    <property type="match status" value="1"/>
</dbReference>
<dbReference type="AlphaFoldDB" id="A0A0H1R0L2"/>
<dbReference type="Proteomes" id="UP000035301">
    <property type="component" value="Unassembled WGS sequence"/>
</dbReference>
<gene>
    <name evidence="1" type="ORF">SZ63_07035</name>
</gene>
<name>A0A0H1R0L2_9EURY</name>
<reference evidence="1 2" key="1">
    <citation type="journal article" date="2015" name="Int. J. Syst. Evol. Microbiol.">
        <title>Methanoculleus sediminis sp. nov., a methanogen from sediments near a submarine mud volcano.</title>
        <authorList>
            <person name="Chen S.C."/>
            <person name="Chen M.F."/>
            <person name="Lai M.C."/>
            <person name="Weng C.Y."/>
            <person name="Wu S.Y."/>
            <person name="Lin S."/>
            <person name="Yang T.F."/>
            <person name="Chen P.C."/>
        </authorList>
    </citation>
    <scope>NUCLEOTIDE SEQUENCE [LARGE SCALE GENOMIC DNA]</scope>
    <source>
        <strain evidence="1 2">S3Fa</strain>
    </source>
</reference>
<comment type="caution">
    <text evidence="1">The sequence shown here is derived from an EMBL/GenBank/DDBJ whole genome shotgun (WGS) entry which is preliminary data.</text>
</comment>
<keyword evidence="2" id="KW-1185">Reference proteome</keyword>
<proteinExistence type="predicted"/>
<dbReference type="EMBL" id="JXOJ01000002">
    <property type="protein sequence ID" value="KLK88730.1"/>
    <property type="molecule type" value="Genomic_DNA"/>
</dbReference>
<evidence type="ECO:0000313" key="1">
    <source>
        <dbReference type="EMBL" id="KLK88730.1"/>
    </source>
</evidence>
<dbReference type="STRING" id="1550566.SZ63_07035"/>
<dbReference type="OrthoDB" id="107743at2157"/>
<evidence type="ECO:0008006" key="3">
    <source>
        <dbReference type="Google" id="ProtNLM"/>
    </source>
</evidence>
<organism evidence="1 2">
    <name type="scientific">Methanoculleus sediminis</name>
    <dbReference type="NCBI Taxonomy" id="1550566"/>
    <lineage>
        <taxon>Archaea</taxon>
        <taxon>Methanobacteriati</taxon>
        <taxon>Methanobacteriota</taxon>
        <taxon>Stenosarchaea group</taxon>
        <taxon>Methanomicrobia</taxon>
        <taxon>Methanomicrobiales</taxon>
        <taxon>Methanomicrobiaceae</taxon>
        <taxon>Methanoculleus</taxon>
    </lineage>
</organism>
<dbReference type="InterPro" id="IPR021338">
    <property type="entry name" value="DUF2953"/>
</dbReference>
<dbReference type="PATRIC" id="fig|1550566.3.peg.1530"/>
<sequence>MAATLLFVVLLTVAVILLALLLALYLVPVIVSTVADCSRERARAAATVAWGIAEARIRVGDGAQVLEILLAGRRVMTRDLEELAAAEPKEGKEEKKKEERKPALSAREYLDVAGDLWPHLRRILETVYRSLCLETLRGDIVLGLESPADTGVVYGYCTAARYALWPAEAIDFVMTPVFDREIFEGTFILRMQVRRPLLILIAVARALLKKPVRERLRQVSGRGAPGA</sequence>
<evidence type="ECO:0000313" key="2">
    <source>
        <dbReference type="Proteomes" id="UP000035301"/>
    </source>
</evidence>
<dbReference type="RefSeq" id="WP_048183146.1">
    <property type="nucleotide sequence ID" value="NZ_JXOJ01000002.1"/>
</dbReference>
<protein>
    <recommendedName>
        <fullName evidence="3">DUF2953 domain-containing protein</fullName>
    </recommendedName>
</protein>